<name>A0A9D7SH30_9BACT</name>
<proteinExistence type="predicted"/>
<dbReference type="Proteomes" id="UP000886657">
    <property type="component" value="Unassembled WGS sequence"/>
</dbReference>
<comment type="caution">
    <text evidence="1">The sequence shown here is derived from an EMBL/GenBank/DDBJ whole genome shotgun (WGS) entry which is preliminary data.</text>
</comment>
<dbReference type="AlphaFoldDB" id="A0A9D7SH30"/>
<dbReference type="Pfam" id="PF14070">
    <property type="entry name" value="YjfB_motility"/>
    <property type="match status" value="1"/>
</dbReference>
<evidence type="ECO:0000313" key="2">
    <source>
        <dbReference type="Proteomes" id="UP000886657"/>
    </source>
</evidence>
<gene>
    <name evidence="1" type="ORF">IPP58_13895</name>
</gene>
<evidence type="ECO:0000313" key="1">
    <source>
        <dbReference type="EMBL" id="MBK9797557.1"/>
    </source>
</evidence>
<accession>A0A9D7SH30</accession>
<protein>
    <submittedName>
        <fullName evidence="1">YjfB family protein</fullName>
    </submittedName>
</protein>
<dbReference type="EMBL" id="JADKIO010000010">
    <property type="protein sequence ID" value="MBK9797557.1"/>
    <property type="molecule type" value="Genomic_DNA"/>
</dbReference>
<reference evidence="1" key="1">
    <citation type="submission" date="2020-10" db="EMBL/GenBank/DDBJ databases">
        <title>Connecting structure to function with the recovery of over 1000 high-quality activated sludge metagenome-assembled genomes encoding full-length rRNA genes using long-read sequencing.</title>
        <authorList>
            <person name="Singleton C.M."/>
            <person name="Petriglieri F."/>
            <person name="Kristensen J.M."/>
            <person name="Kirkegaard R.H."/>
            <person name="Michaelsen T.Y."/>
            <person name="Andersen M.H."/>
            <person name="Karst S.M."/>
            <person name="Dueholm M.S."/>
            <person name="Nielsen P.H."/>
            <person name="Albertsen M."/>
        </authorList>
    </citation>
    <scope>NUCLEOTIDE SEQUENCE</scope>
    <source>
        <strain evidence="1">Skiv_18-Q3-R9-52_MAXAC.067</strain>
    </source>
</reference>
<sequence length="57" mass="5878">MNISPAGAVAINQAKIQNEVAVGMLKKSLDLDAKLGADLVRMLDQSSGLGGRVDLLA</sequence>
<dbReference type="InterPro" id="IPR025906">
    <property type="entry name" value="YjfB_motility"/>
</dbReference>
<organism evidence="1 2">
    <name type="scientific">Candidatus Geothrix skivensis</name>
    <dbReference type="NCBI Taxonomy" id="2954439"/>
    <lineage>
        <taxon>Bacteria</taxon>
        <taxon>Pseudomonadati</taxon>
        <taxon>Acidobacteriota</taxon>
        <taxon>Holophagae</taxon>
        <taxon>Holophagales</taxon>
        <taxon>Holophagaceae</taxon>
        <taxon>Geothrix</taxon>
    </lineage>
</organism>